<keyword evidence="4" id="KW-0343">GTPase activation</keyword>
<reference evidence="8" key="1">
    <citation type="submission" date="2021-05" db="EMBL/GenBank/DDBJ databases">
        <title>A free-living protist that lacks canonical eukaryotic 1 DNA replication and segregation systems.</title>
        <authorList>
            <person name="Salas-Leiva D.E."/>
            <person name="Tromer E.C."/>
            <person name="Curtis B.A."/>
            <person name="Jerlstrom-Hultqvist J."/>
            <person name="Kolisko M."/>
            <person name="Yi Z."/>
            <person name="Salas-Leiva J.S."/>
            <person name="Gallot-Lavallee L."/>
            <person name="Kops G.J.P.L."/>
            <person name="Archibald J.M."/>
            <person name="Simpson A.G.B."/>
            <person name="Roger A.J."/>
        </authorList>
    </citation>
    <scope>NUCLEOTIDE SEQUENCE</scope>
    <source>
        <strain evidence="8">BICM</strain>
    </source>
</reference>
<comment type="caution">
    <text evidence="8">The sequence shown here is derived from an EMBL/GenBank/DDBJ whole genome shotgun (WGS) entry which is preliminary data.</text>
</comment>
<accession>A0A8J6AXU5</accession>
<evidence type="ECO:0000313" key="8">
    <source>
        <dbReference type="EMBL" id="KAG9395135.1"/>
    </source>
</evidence>
<comment type="subcellular location">
    <subcellularLocation>
        <location evidence="1">Cytoplasm</location>
    </subcellularLocation>
</comment>
<gene>
    <name evidence="8" type="ORF">J8273_0354</name>
</gene>
<feature type="compositionally biased region" description="Acidic residues" evidence="6">
    <location>
        <begin position="399"/>
        <end position="410"/>
    </location>
</feature>
<evidence type="ECO:0000256" key="5">
    <source>
        <dbReference type="ARBA" id="ARBA00022490"/>
    </source>
</evidence>
<organism evidence="8 9">
    <name type="scientific">Carpediemonas membranifera</name>
    <dbReference type="NCBI Taxonomy" id="201153"/>
    <lineage>
        <taxon>Eukaryota</taxon>
        <taxon>Metamonada</taxon>
        <taxon>Carpediemonas-like organisms</taxon>
        <taxon>Carpediemonas</taxon>
    </lineage>
</organism>
<dbReference type="AlphaFoldDB" id="A0A8J6AXU5"/>
<evidence type="ECO:0000313" key="9">
    <source>
        <dbReference type="Proteomes" id="UP000717585"/>
    </source>
</evidence>
<evidence type="ECO:0000259" key="7">
    <source>
        <dbReference type="Pfam" id="PF13890"/>
    </source>
</evidence>
<name>A0A8J6AXU5_9EUKA</name>
<evidence type="ECO:0000256" key="2">
    <source>
        <dbReference type="ARBA" id="ARBA00008856"/>
    </source>
</evidence>
<dbReference type="OrthoDB" id="17346at2759"/>
<dbReference type="EMBL" id="JAHDYR010000012">
    <property type="protein sequence ID" value="KAG9395135.1"/>
    <property type="molecule type" value="Genomic_DNA"/>
</dbReference>
<feature type="domain" description="Rab3GAP catalytic subunit conserved" evidence="7">
    <location>
        <begin position="428"/>
        <end position="604"/>
    </location>
</feature>
<dbReference type="GO" id="GO:0005096">
    <property type="term" value="F:GTPase activator activity"/>
    <property type="evidence" value="ECO:0007669"/>
    <property type="project" value="UniProtKB-KW"/>
</dbReference>
<proteinExistence type="inferred from homology"/>
<dbReference type="GO" id="GO:0005737">
    <property type="term" value="C:cytoplasm"/>
    <property type="evidence" value="ECO:0007669"/>
    <property type="project" value="UniProtKB-SubCell"/>
</dbReference>
<dbReference type="InterPro" id="IPR045700">
    <property type="entry name" value="Rab3GAP1"/>
</dbReference>
<feature type="region of interest" description="Disordered" evidence="6">
    <location>
        <begin position="375"/>
        <end position="410"/>
    </location>
</feature>
<dbReference type="Pfam" id="PF13890">
    <property type="entry name" value="Rab3-GTPase_cat"/>
    <property type="match status" value="1"/>
</dbReference>
<dbReference type="InterPro" id="IPR026147">
    <property type="entry name" value="Rab3GAP1_conserved"/>
</dbReference>
<comment type="similarity">
    <text evidence="2">Belongs to the Rab3-GAP catalytic subunit family.</text>
</comment>
<evidence type="ECO:0000256" key="1">
    <source>
        <dbReference type="ARBA" id="ARBA00004496"/>
    </source>
</evidence>
<dbReference type="PANTHER" id="PTHR21422:SF9">
    <property type="entry name" value="RAB3 GTPASE-ACTIVATING PROTEIN CATALYTIC SUBUNIT"/>
    <property type="match status" value="1"/>
</dbReference>
<dbReference type="Proteomes" id="UP000717585">
    <property type="component" value="Unassembled WGS sequence"/>
</dbReference>
<sequence length="771" mass="84321">MALMEDYKGTYPLIGDEIEYKTGDFQLELHRAEFEAQHIVFDQFSLEEFLLLAPSTTVTIRPPAPWATALPTMQSALNVACRNTACDIPAFVLGRTSDGVLSTADAFTGRTLGERKFFLEHFQETTEGPTRLSNGMRLATPLSPTQLWRSVAQFCSVAPNAVVGRETLTVTCRKSGWSGSWRQGMPQWSGGPVADPVEALSVDLVWPRARAGSFDSFTVSPVEAPVWTASLVPRVGEPLTLHGRLVSMARILAASLRSTGTDIFPEEFEVTSPGCVDPLRASSSFGLKADPRGSLLQRVALKAADDGSLKHAAGLWRGMVQWMSAHWAERELMPLVGADPPNMAHGLVFQRLAMVNVAIAEYNRNPARYEGVDRAPAEEDLPPVPEQNAEGDSKGLDNWGDDDLDLSDSDSDAEFEAFDNEPTELPPPRGVLAPMPGTFLLAFPALPLNVPLTQPTPPMSEEKLRVHEEVLIGLAGSDSEVRDRYHSAQLLSDMRAFKAANPAAALEDFIRWYSPNDWVPAQPEHNVDIALDVELPPELKAAGVTEATVKNARRVIGYQLSPRMAAPTGLWRVLWSSADPVAADEQAPLFDAIGEAETTLVALETMPFCSVCFELFWTLLEYSLTVLDAAHKVIPPVVTRFDELKAFVRQKARGIADGPEYNKDMALVDEILPVVAEVELKTSLVASLYTKLDASEESTRDLIHSLVSTGSAFVEEESRGNVAQALGKAIERPQLFQLMGEAEKPALTFGYSLATARRSHRLSMVIDGEFE</sequence>
<keyword evidence="5" id="KW-0963">Cytoplasm</keyword>
<protein>
    <recommendedName>
        <fullName evidence="3">Rab3 GTPase-activating protein catalytic subunit</fullName>
    </recommendedName>
</protein>
<evidence type="ECO:0000256" key="6">
    <source>
        <dbReference type="SAM" id="MobiDB-lite"/>
    </source>
</evidence>
<dbReference type="PANTHER" id="PTHR21422">
    <property type="entry name" value="RAB3 GTPASE-ACTIVATING PROTEIN CATALYTIC SUBUNIT"/>
    <property type="match status" value="1"/>
</dbReference>
<evidence type="ECO:0000256" key="3">
    <source>
        <dbReference type="ARBA" id="ARBA00015817"/>
    </source>
</evidence>
<evidence type="ECO:0000256" key="4">
    <source>
        <dbReference type="ARBA" id="ARBA00022468"/>
    </source>
</evidence>
<keyword evidence="9" id="KW-1185">Reference proteome</keyword>